<proteinExistence type="predicted"/>
<dbReference type="EMBL" id="CADCVM010000074">
    <property type="protein sequence ID" value="CAA9471939.1"/>
    <property type="molecule type" value="Genomic_DNA"/>
</dbReference>
<evidence type="ECO:0000256" key="1">
    <source>
        <dbReference type="SAM" id="MobiDB-lite"/>
    </source>
</evidence>
<feature type="compositionally biased region" description="Basic residues" evidence="1">
    <location>
        <begin position="7"/>
        <end position="19"/>
    </location>
</feature>
<reference evidence="2" key="1">
    <citation type="submission" date="2020-02" db="EMBL/GenBank/DDBJ databases">
        <authorList>
            <person name="Meier V. D."/>
        </authorList>
    </citation>
    <scope>NUCLEOTIDE SEQUENCE</scope>
    <source>
        <strain evidence="2">AVDCRST_MAG05</strain>
    </source>
</reference>
<feature type="non-terminal residue" evidence="2">
    <location>
        <position position="226"/>
    </location>
</feature>
<feature type="compositionally biased region" description="Basic residues" evidence="1">
    <location>
        <begin position="27"/>
        <end position="58"/>
    </location>
</feature>
<feature type="non-terminal residue" evidence="2">
    <location>
        <position position="1"/>
    </location>
</feature>
<feature type="compositionally biased region" description="Basic and acidic residues" evidence="1">
    <location>
        <begin position="201"/>
        <end position="212"/>
    </location>
</feature>
<name>A0A6J4RPW0_9ACTN</name>
<accession>A0A6J4RPW0</accession>
<feature type="compositionally biased region" description="Basic residues" evidence="1">
    <location>
        <begin position="67"/>
        <end position="76"/>
    </location>
</feature>
<sequence>EPPVPGRRPRPPRHRHGQHPRLFGPRGARRGRQRGPHPGPRRRPAQRPPRRGRRHGRGRPAGPERRPLRRGGRRYRREPPGGRDTYDGEPEGARGAHDRGAGHDQAAREGSGEGRRRQGDPTREGDGRAGRAGARLPRRARLREPRRGRGPHRGPRPGTVGGQIAGGALPLPQPRPDDRGPQAPGRDGFAPYRRHGPQGRGPDRGRRLERNPRRLPALGPARQAQV</sequence>
<feature type="compositionally biased region" description="Basic and acidic residues" evidence="1">
    <location>
        <begin position="77"/>
        <end position="129"/>
    </location>
</feature>
<dbReference type="AlphaFoldDB" id="A0A6J4RPW0"/>
<protein>
    <submittedName>
        <fullName evidence="2">Trk system potassium uptake protein TrkA</fullName>
    </submittedName>
</protein>
<gene>
    <name evidence="2" type="ORF">AVDCRST_MAG05-622</name>
</gene>
<feature type="region of interest" description="Disordered" evidence="1">
    <location>
        <begin position="1"/>
        <end position="226"/>
    </location>
</feature>
<organism evidence="2">
    <name type="scientific">uncultured Rubrobacteraceae bacterium</name>
    <dbReference type="NCBI Taxonomy" id="349277"/>
    <lineage>
        <taxon>Bacteria</taxon>
        <taxon>Bacillati</taxon>
        <taxon>Actinomycetota</taxon>
        <taxon>Rubrobacteria</taxon>
        <taxon>Rubrobacterales</taxon>
        <taxon>Rubrobacteraceae</taxon>
        <taxon>environmental samples</taxon>
    </lineage>
</organism>
<evidence type="ECO:0000313" key="2">
    <source>
        <dbReference type="EMBL" id="CAA9471939.1"/>
    </source>
</evidence>